<protein>
    <submittedName>
        <fullName evidence="1">Uncharacterized protein</fullName>
    </submittedName>
</protein>
<dbReference type="EMBL" id="JAPUUL010000002">
    <property type="protein sequence ID" value="KAJ8133595.1"/>
    <property type="molecule type" value="Genomic_DNA"/>
</dbReference>
<accession>A0ACC2K1C9</accession>
<sequence>MLTISSSRATYTGGSSPDGEQNRKQTTYTARLNRLSETPRRPELYSRVQYQFLTPYLSTPPGYTQQTRSGGSAHAQWCTRPNSDAFIHVVVHSFSGGAQLERRDFNLDDGLTRFIDHPQSEANVDQIIFVRGSLSSKWIEALGTKYKIDPEFFRRHLRYLPGRDHSDLPSLPSANTDIMTLKLASLYTRTYTLAPEQIERSRRKDSDVARRNQKSISSNMACGETVIRKFSTLSDRLLSVEHEISIFTRNRKSGGRIAVVLLDNGLEMNEENGPPCFGRQDSPIPEASATGISPIPIIVPRPPTLNINVVHPEVPLDYNSTSPNSISHVASLLPFYIGMSINIPTTPPDVLSLICEVFRLVAGSECQFLNRLRCLVQDLEPNPTDGEDIDLATNTLRYIIELLEDHRQCLKQNIAFLKARGLGPLGGLTPPTSSSSTQTQQGHSPDDLATILIDFVELLGRAESLKELCKETLVLILNGAMLRESQKAIQRADDQKRLTVLAYLFLPISLVFSLFGMNVREFGTGSQSIWFPFVVLAPVGGISWILFRPQNIQQFLTVGRWFRK</sequence>
<evidence type="ECO:0000313" key="2">
    <source>
        <dbReference type="Proteomes" id="UP001153332"/>
    </source>
</evidence>
<gene>
    <name evidence="1" type="ORF">O1611_g22</name>
</gene>
<keyword evidence="2" id="KW-1185">Reference proteome</keyword>
<reference evidence="1" key="1">
    <citation type="submission" date="2022-12" db="EMBL/GenBank/DDBJ databases">
        <title>Genome Sequence of Lasiodiplodia mahajangana.</title>
        <authorList>
            <person name="Buettner E."/>
        </authorList>
    </citation>
    <scope>NUCLEOTIDE SEQUENCE</scope>
    <source>
        <strain evidence="1">VT137</strain>
    </source>
</reference>
<evidence type="ECO:0000313" key="1">
    <source>
        <dbReference type="EMBL" id="KAJ8133595.1"/>
    </source>
</evidence>
<comment type="caution">
    <text evidence="1">The sequence shown here is derived from an EMBL/GenBank/DDBJ whole genome shotgun (WGS) entry which is preliminary data.</text>
</comment>
<organism evidence="1 2">
    <name type="scientific">Lasiodiplodia mahajangana</name>
    <dbReference type="NCBI Taxonomy" id="1108764"/>
    <lineage>
        <taxon>Eukaryota</taxon>
        <taxon>Fungi</taxon>
        <taxon>Dikarya</taxon>
        <taxon>Ascomycota</taxon>
        <taxon>Pezizomycotina</taxon>
        <taxon>Dothideomycetes</taxon>
        <taxon>Dothideomycetes incertae sedis</taxon>
        <taxon>Botryosphaeriales</taxon>
        <taxon>Botryosphaeriaceae</taxon>
        <taxon>Lasiodiplodia</taxon>
    </lineage>
</organism>
<proteinExistence type="predicted"/>
<name>A0ACC2K1C9_9PEZI</name>
<dbReference type="Proteomes" id="UP001153332">
    <property type="component" value="Unassembled WGS sequence"/>
</dbReference>